<feature type="region of interest" description="Disordered" evidence="1">
    <location>
        <begin position="68"/>
        <end position="161"/>
    </location>
</feature>
<gene>
    <name evidence="3" type="ORF">GEAMG1_1937</name>
</gene>
<accession>A0ABM9D962</accession>
<feature type="compositionally biased region" description="Low complexity" evidence="1">
    <location>
        <begin position="85"/>
        <end position="95"/>
    </location>
</feature>
<keyword evidence="2" id="KW-1133">Transmembrane helix</keyword>
<keyword evidence="2" id="KW-0812">Transmembrane</keyword>
<evidence type="ECO:0000313" key="4">
    <source>
        <dbReference type="Proteomes" id="UP001295463"/>
    </source>
</evidence>
<evidence type="ECO:0000313" key="3">
    <source>
        <dbReference type="EMBL" id="CAH2031772.1"/>
    </source>
</evidence>
<feature type="region of interest" description="Disordered" evidence="1">
    <location>
        <begin position="1"/>
        <end position="24"/>
    </location>
</feature>
<keyword evidence="4" id="KW-1185">Reference proteome</keyword>
<reference evidence="3 4" key="1">
    <citation type="submission" date="2022-03" db="EMBL/GenBank/DDBJ databases">
        <authorList>
            <person name="Koch H."/>
        </authorList>
    </citation>
    <scope>NUCLEOTIDE SEQUENCE [LARGE SCALE GENOMIC DNA]</scope>
    <source>
        <strain evidence="3 4">G1</strain>
    </source>
</reference>
<sequence length="250" mass="25420">MSHILDALRKAQDETTGKPRSSVAGGDALIARRGTTRYGGMTTRVWGMIGSGVVLLAVVGWLLYGPSRKTVPQPVAERTAPSGPTAPDSVPAPAATVPPPVASVPPSAASPAASAPAPQSAPAAKAASLATPTPGDDEEERETRRRSGRRGREAAAPVPAAVTAAPAAAVRPEPVPAATPAAAPVVTSAPDGIKLTGIAWQESKKLRRAVINDILVGEGVQVGGATVVEIRPTAVRFEKNGSVFEVPLLR</sequence>
<dbReference type="Proteomes" id="UP001295463">
    <property type="component" value="Chromosome"/>
</dbReference>
<organism evidence="3 4">
    <name type="scientific">Trichlorobacter ammonificans</name>
    <dbReference type="NCBI Taxonomy" id="2916410"/>
    <lineage>
        <taxon>Bacteria</taxon>
        <taxon>Pseudomonadati</taxon>
        <taxon>Thermodesulfobacteriota</taxon>
        <taxon>Desulfuromonadia</taxon>
        <taxon>Geobacterales</taxon>
        <taxon>Geobacteraceae</taxon>
        <taxon>Trichlorobacter</taxon>
    </lineage>
</organism>
<feature type="transmembrane region" description="Helical" evidence="2">
    <location>
        <begin position="45"/>
        <end position="64"/>
    </location>
</feature>
<feature type="compositionally biased region" description="Low complexity" evidence="1">
    <location>
        <begin position="104"/>
        <end position="134"/>
    </location>
</feature>
<dbReference type="EMBL" id="OW150024">
    <property type="protein sequence ID" value="CAH2031772.1"/>
    <property type="molecule type" value="Genomic_DNA"/>
</dbReference>
<evidence type="ECO:0008006" key="5">
    <source>
        <dbReference type="Google" id="ProtNLM"/>
    </source>
</evidence>
<evidence type="ECO:0000256" key="1">
    <source>
        <dbReference type="SAM" id="MobiDB-lite"/>
    </source>
</evidence>
<dbReference type="RefSeq" id="WP_305732568.1">
    <property type="nucleotide sequence ID" value="NZ_OW150024.1"/>
</dbReference>
<evidence type="ECO:0000256" key="2">
    <source>
        <dbReference type="SAM" id="Phobius"/>
    </source>
</evidence>
<name>A0ABM9D962_9BACT</name>
<keyword evidence="2" id="KW-0472">Membrane</keyword>
<proteinExistence type="predicted"/>
<feature type="compositionally biased region" description="Basic and acidic residues" evidence="1">
    <location>
        <begin position="1"/>
        <end position="17"/>
    </location>
</feature>
<feature type="compositionally biased region" description="Basic and acidic residues" evidence="1">
    <location>
        <begin position="141"/>
        <end position="153"/>
    </location>
</feature>
<protein>
    <recommendedName>
        <fullName evidence="5">General secretion pathway protein B</fullName>
    </recommendedName>
</protein>